<dbReference type="Proteomes" id="UP001209276">
    <property type="component" value="Unassembled WGS sequence"/>
</dbReference>
<dbReference type="InterPro" id="IPR035906">
    <property type="entry name" value="MetI-like_sf"/>
</dbReference>
<organism evidence="9 10">
    <name type="scientific">Paenibacillus thiaminolyticus</name>
    <name type="common">Bacillus thiaminolyticus</name>
    <dbReference type="NCBI Taxonomy" id="49283"/>
    <lineage>
        <taxon>Bacteria</taxon>
        <taxon>Bacillati</taxon>
        <taxon>Bacillota</taxon>
        <taxon>Bacilli</taxon>
        <taxon>Bacillales</taxon>
        <taxon>Paenibacillaceae</taxon>
        <taxon>Paenibacillus</taxon>
    </lineage>
</organism>
<keyword evidence="6 8" id="KW-0472">Membrane</keyword>
<dbReference type="Gene3D" id="1.10.3720.10">
    <property type="entry name" value="MetI-like"/>
    <property type="match status" value="1"/>
</dbReference>
<feature type="region of interest" description="Disordered" evidence="7">
    <location>
        <begin position="149"/>
        <end position="177"/>
    </location>
</feature>
<reference evidence="9 10" key="1">
    <citation type="submission" date="2022-05" db="EMBL/GenBank/DDBJ databases">
        <title>Genome Sequencing of Bee-Associated Microbes.</title>
        <authorList>
            <person name="Dunlap C."/>
        </authorList>
    </citation>
    <scope>NUCLEOTIDE SEQUENCE [LARGE SCALE GENOMIC DNA]</scope>
    <source>
        <strain evidence="9 10">NRRL B-14613</strain>
    </source>
</reference>
<gene>
    <name evidence="9" type="ORF">M5W83_25550</name>
</gene>
<accession>A0ABT4G363</accession>
<dbReference type="RefSeq" id="WP_174818229.1">
    <property type="nucleotide sequence ID" value="NZ_CABMNB010000014.1"/>
</dbReference>
<dbReference type="SUPFAM" id="SSF161098">
    <property type="entry name" value="MetI-like"/>
    <property type="match status" value="1"/>
</dbReference>
<comment type="subcellular location">
    <subcellularLocation>
        <location evidence="1">Cell membrane</location>
        <topology evidence="1">Multi-pass membrane protein</topology>
    </subcellularLocation>
</comment>
<evidence type="ECO:0000256" key="6">
    <source>
        <dbReference type="ARBA" id="ARBA00023136"/>
    </source>
</evidence>
<dbReference type="EMBL" id="JAMDMM010000058">
    <property type="protein sequence ID" value="MCY9610520.1"/>
    <property type="molecule type" value="Genomic_DNA"/>
</dbReference>
<keyword evidence="10" id="KW-1185">Reference proteome</keyword>
<dbReference type="PANTHER" id="PTHR43744">
    <property type="entry name" value="ABC TRANSPORTER PERMEASE PROTEIN MG189-RELATED-RELATED"/>
    <property type="match status" value="1"/>
</dbReference>
<proteinExistence type="predicted"/>
<evidence type="ECO:0000313" key="10">
    <source>
        <dbReference type="Proteomes" id="UP001209276"/>
    </source>
</evidence>
<protein>
    <submittedName>
        <fullName evidence="9">Carbohydrate ABC transporter permease</fullName>
    </submittedName>
</protein>
<evidence type="ECO:0000256" key="3">
    <source>
        <dbReference type="ARBA" id="ARBA00022475"/>
    </source>
</evidence>
<evidence type="ECO:0000313" key="9">
    <source>
        <dbReference type="EMBL" id="MCY9610520.1"/>
    </source>
</evidence>
<name>A0ABT4G363_PANTH</name>
<keyword evidence="5 8" id="KW-1133">Transmembrane helix</keyword>
<evidence type="ECO:0000256" key="2">
    <source>
        <dbReference type="ARBA" id="ARBA00022448"/>
    </source>
</evidence>
<evidence type="ECO:0000256" key="8">
    <source>
        <dbReference type="SAM" id="Phobius"/>
    </source>
</evidence>
<dbReference type="GeneID" id="77000236"/>
<dbReference type="PANTHER" id="PTHR43744:SF8">
    <property type="entry name" value="SN-GLYCEROL-3-PHOSPHATE TRANSPORT SYSTEM PERMEASE PROTEIN UGPE"/>
    <property type="match status" value="1"/>
</dbReference>
<evidence type="ECO:0000256" key="5">
    <source>
        <dbReference type="ARBA" id="ARBA00022989"/>
    </source>
</evidence>
<evidence type="ECO:0000256" key="4">
    <source>
        <dbReference type="ARBA" id="ARBA00022692"/>
    </source>
</evidence>
<sequence length="177" mass="19397">MAKSSLITVIIFNFMASRNEYIMALLFLLTETKRTQTLGLTCLMEVQCFATDWGALFAGLVLVMIPTIAAYALLQRQMAAGNSMGRLEGEGACAPVEDRGVIRAPLNGNESIGTPLGQRGFGVAGGRGEAFMRRADPSWRDIWKNTAVIPNGQDRPADEQRPHLCNTPMQKRVQPLQ</sequence>
<feature type="transmembrane region" description="Helical" evidence="8">
    <location>
        <begin position="53"/>
        <end position="74"/>
    </location>
</feature>
<evidence type="ECO:0000256" key="7">
    <source>
        <dbReference type="SAM" id="MobiDB-lite"/>
    </source>
</evidence>
<comment type="caution">
    <text evidence="9">The sequence shown here is derived from an EMBL/GenBank/DDBJ whole genome shotgun (WGS) entry which is preliminary data.</text>
</comment>
<evidence type="ECO:0000256" key="1">
    <source>
        <dbReference type="ARBA" id="ARBA00004651"/>
    </source>
</evidence>
<keyword evidence="4 8" id="KW-0812">Transmembrane</keyword>
<keyword evidence="3" id="KW-1003">Cell membrane</keyword>
<keyword evidence="2" id="KW-0813">Transport</keyword>